<evidence type="ECO:0000313" key="2">
    <source>
        <dbReference type="Proteomes" id="UP000178515"/>
    </source>
</evidence>
<comment type="caution">
    <text evidence="1">The sequence shown here is derived from an EMBL/GenBank/DDBJ whole genome shotgun (WGS) entry which is preliminary data.</text>
</comment>
<dbReference type="AlphaFoldDB" id="A0A1G1Z5U7"/>
<dbReference type="STRING" id="1797689.A3F24_01535"/>
<sequence length="111" mass="12825">MSREISSISVLDYICKCVRWFHIAHGRRAPCLEALALKRILRLASESEDREICLAELRFPGFIKKVTSYLWEVLQVGDVEESLRVEMNGLIQRLRMLRRKAPSYYAPPSGS</sequence>
<accession>A0A1G1Z5U7</accession>
<gene>
    <name evidence="1" type="ORF">A3F24_01535</name>
</gene>
<organism evidence="1 2">
    <name type="scientific">Candidatus Colwellbacteria bacterium RIFCSPHIGHO2_12_FULL_44_17</name>
    <dbReference type="NCBI Taxonomy" id="1797689"/>
    <lineage>
        <taxon>Bacteria</taxon>
        <taxon>Candidatus Colwelliibacteriota</taxon>
    </lineage>
</organism>
<proteinExistence type="predicted"/>
<protein>
    <submittedName>
        <fullName evidence="1">Uncharacterized protein</fullName>
    </submittedName>
</protein>
<dbReference type="EMBL" id="MHIX01000005">
    <property type="protein sequence ID" value="OGY59992.1"/>
    <property type="molecule type" value="Genomic_DNA"/>
</dbReference>
<name>A0A1G1Z5U7_9BACT</name>
<reference evidence="1 2" key="1">
    <citation type="journal article" date="2016" name="Nat. Commun.">
        <title>Thousands of microbial genomes shed light on interconnected biogeochemical processes in an aquifer system.</title>
        <authorList>
            <person name="Anantharaman K."/>
            <person name="Brown C.T."/>
            <person name="Hug L.A."/>
            <person name="Sharon I."/>
            <person name="Castelle C.J."/>
            <person name="Probst A.J."/>
            <person name="Thomas B.C."/>
            <person name="Singh A."/>
            <person name="Wilkins M.J."/>
            <person name="Karaoz U."/>
            <person name="Brodie E.L."/>
            <person name="Williams K.H."/>
            <person name="Hubbard S.S."/>
            <person name="Banfield J.F."/>
        </authorList>
    </citation>
    <scope>NUCLEOTIDE SEQUENCE [LARGE SCALE GENOMIC DNA]</scope>
</reference>
<dbReference type="Proteomes" id="UP000178515">
    <property type="component" value="Unassembled WGS sequence"/>
</dbReference>
<evidence type="ECO:0000313" key="1">
    <source>
        <dbReference type="EMBL" id="OGY59992.1"/>
    </source>
</evidence>